<dbReference type="PANTHER" id="PTHR33175">
    <property type="entry name" value="DNA-BINDING PROTEIN HU"/>
    <property type="match status" value="1"/>
</dbReference>
<dbReference type="GO" id="GO:0009893">
    <property type="term" value="P:positive regulation of metabolic process"/>
    <property type="evidence" value="ECO:0007669"/>
    <property type="project" value="UniProtKB-ARBA"/>
</dbReference>
<accession>A0A084SJZ4</accession>
<dbReference type="GO" id="GO:0006417">
    <property type="term" value="P:regulation of translation"/>
    <property type="evidence" value="ECO:0007669"/>
    <property type="project" value="UniProtKB-KW"/>
</dbReference>
<dbReference type="PANTHER" id="PTHR33175:SF2">
    <property type="entry name" value="INTEGRATION HOST FACTOR SUBUNIT ALPHA"/>
    <property type="match status" value="1"/>
</dbReference>
<evidence type="ECO:0000256" key="8">
    <source>
        <dbReference type="RuleBase" id="RU003939"/>
    </source>
</evidence>
<comment type="caution">
    <text evidence="10">The sequence shown here is derived from an EMBL/GenBank/DDBJ whole genome shotgun (WGS) entry which is preliminary data.</text>
</comment>
<dbReference type="InterPro" id="IPR010992">
    <property type="entry name" value="IHF-like_DNA-bd_dom_sf"/>
</dbReference>
<dbReference type="InterPro" id="IPR020816">
    <property type="entry name" value="Histone-like_DNA-bd_CS"/>
</dbReference>
<organism evidence="10 11">
    <name type="scientific">Archangium violaceum Cb vi76</name>
    <dbReference type="NCBI Taxonomy" id="1406225"/>
    <lineage>
        <taxon>Bacteria</taxon>
        <taxon>Pseudomonadati</taxon>
        <taxon>Myxococcota</taxon>
        <taxon>Myxococcia</taxon>
        <taxon>Myxococcales</taxon>
        <taxon>Cystobacterineae</taxon>
        <taxon>Archangiaceae</taxon>
        <taxon>Archangium</taxon>
    </lineage>
</organism>
<evidence type="ECO:0000256" key="9">
    <source>
        <dbReference type="SAM" id="MobiDB-lite"/>
    </source>
</evidence>
<evidence type="ECO:0000256" key="6">
    <source>
        <dbReference type="ARBA" id="ARBA00023163"/>
    </source>
</evidence>
<keyword evidence="4" id="KW-0805">Transcription regulation</keyword>
<feature type="compositionally biased region" description="Acidic residues" evidence="9">
    <location>
        <begin position="118"/>
        <end position="130"/>
    </location>
</feature>
<dbReference type="PRINTS" id="PR01727">
    <property type="entry name" value="DNABINDINGHU"/>
</dbReference>
<dbReference type="GO" id="GO:0030527">
    <property type="term" value="F:structural constituent of chromatin"/>
    <property type="evidence" value="ECO:0007669"/>
    <property type="project" value="InterPro"/>
</dbReference>
<evidence type="ECO:0000256" key="5">
    <source>
        <dbReference type="ARBA" id="ARBA00023125"/>
    </source>
</evidence>
<dbReference type="GO" id="GO:0006355">
    <property type="term" value="P:regulation of DNA-templated transcription"/>
    <property type="evidence" value="ECO:0007669"/>
    <property type="project" value="InterPro"/>
</dbReference>
<keyword evidence="5" id="KW-0238">DNA-binding</keyword>
<dbReference type="SMART" id="SM00411">
    <property type="entry name" value="BHL"/>
    <property type="match status" value="1"/>
</dbReference>
<evidence type="ECO:0000256" key="4">
    <source>
        <dbReference type="ARBA" id="ARBA00023015"/>
    </source>
</evidence>
<evidence type="ECO:0000256" key="2">
    <source>
        <dbReference type="ARBA" id="ARBA00018329"/>
    </source>
</evidence>
<dbReference type="PROSITE" id="PS00045">
    <property type="entry name" value="HISTONE_LIKE"/>
    <property type="match status" value="1"/>
</dbReference>
<proteinExistence type="inferred from homology"/>
<name>A0A084SJZ4_9BACT</name>
<keyword evidence="7" id="KW-0233">DNA recombination</keyword>
<dbReference type="FunFam" id="4.10.520.10:FF:000010">
    <property type="entry name" value="Integration host factor subunit alpha"/>
    <property type="match status" value="1"/>
</dbReference>
<dbReference type="GO" id="GO:0003677">
    <property type="term" value="F:DNA binding"/>
    <property type="evidence" value="ECO:0007669"/>
    <property type="project" value="UniProtKB-KW"/>
</dbReference>
<evidence type="ECO:0000256" key="1">
    <source>
        <dbReference type="ARBA" id="ARBA00010529"/>
    </source>
</evidence>
<dbReference type="EMBL" id="JPMI01000276">
    <property type="protein sequence ID" value="KFA88779.1"/>
    <property type="molecule type" value="Genomic_DNA"/>
</dbReference>
<evidence type="ECO:0000313" key="10">
    <source>
        <dbReference type="EMBL" id="KFA88779.1"/>
    </source>
</evidence>
<reference evidence="10 11" key="1">
    <citation type="submission" date="2014-07" db="EMBL/GenBank/DDBJ databases">
        <title>Draft Genome Sequence of Gephyronic Acid Producer, Cystobacter violaceus Strain Cb vi76.</title>
        <authorList>
            <person name="Stevens D.C."/>
            <person name="Young J."/>
            <person name="Carmichael R."/>
            <person name="Tan J."/>
            <person name="Taylor R.E."/>
        </authorList>
    </citation>
    <scope>NUCLEOTIDE SEQUENCE [LARGE SCALE GENOMIC DNA]</scope>
    <source>
        <strain evidence="10 11">Cb vi76</strain>
    </source>
</reference>
<sequence>MTKADIIEGVYEKVGFSKKESAEIVELVFDTFKETLERGDKIKISGFGNFQVRQKKARVGRNPQTGREIEISARRVLTFRPSAVLKAALNGEQIPENHSELDAAEDAAADAAEAAGLDPEDLDEELEEVEEYKASASGMKAKAE</sequence>
<feature type="region of interest" description="Disordered" evidence="9">
    <location>
        <begin position="95"/>
        <end position="144"/>
    </location>
</feature>
<dbReference type="AlphaFoldDB" id="A0A084SJZ4"/>
<protein>
    <recommendedName>
        <fullName evidence="2">Integration host factor subunit alpha</fullName>
    </recommendedName>
</protein>
<keyword evidence="6" id="KW-0804">Transcription</keyword>
<comment type="similarity">
    <text evidence="1 8">Belongs to the bacterial histone-like protein family.</text>
</comment>
<dbReference type="SUPFAM" id="SSF47729">
    <property type="entry name" value="IHF-like DNA-binding proteins"/>
    <property type="match status" value="1"/>
</dbReference>
<dbReference type="Pfam" id="PF00216">
    <property type="entry name" value="Bac_DNA_binding"/>
    <property type="match status" value="1"/>
</dbReference>
<dbReference type="GO" id="GO:0005829">
    <property type="term" value="C:cytosol"/>
    <property type="evidence" value="ECO:0007669"/>
    <property type="project" value="TreeGrafter"/>
</dbReference>
<gene>
    <name evidence="10" type="ORF">Q664_39145</name>
</gene>
<evidence type="ECO:0000313" key="11">
    <source>
        <dbReference type="Proteomes" id="UP000028547"/>
    </source>
</evidence>
<dbReference type="GO" id="GO:0006310">
    <property type="term" value="P:DNA recombination"/>
    <property type="evidence" value="ECO:0007669"/>
    <property type="project" value="UniProtKB-KW"/>
</dbReference>
<evidence type="ECO:0000256" key="7">
    <source>
        <dbReference type="ARBA" id="ARBA00023172"/>
    </source>
</evidence>
<keyword evidence="3" id="KW-0810">Translation regulation</keyword>
<dbReference type="Gene3D" id="4.10.520.10">
    <property type="entry name" value="IHF-like DNA-binding proteins"/>
    <property type="match status" value="1"/>
</dbReference>
<dbReference type="InterPro" id="IPR000119">
    <property type="entry name" value="Hist_DNA-bd"/>
</dbReference>
<evidence type="ECO:0000256" key="3">
    <source>
        <dbReference type="ARBA" id="ARBA00022845"/>
    </source>
</evidence>
<dbReference type="NCBIfam" id="NF001401">
    <property type="entry name" value="PRK00285.1"/>
    <property type="match status" value="1"/>
</dbReference>
<dbReference type="InterPro" id="IPR005684">
    <property type="entry name" value="IHF_alpha"/>
</dbReference>
<dbReference type="CDD" id="cd13835">
    <property type="entry name" value="IHF_A"/>
    <property type="match status" value="1"/>
</dbReference>
<dbReference type="Proteomes" id="UP000028547">
    <property type="component" value="Unassembled WGS sequence"/>
</dbReference>